<dbReference type="EMBL" id="OIVN01002535">
    <property type="protein sequence ID" value="SPD04438.1"/>
    <property type="molecule type" value="Genomic_DNA"/>
</dbReference>
<feature type="compositionally biased region" description="Polar residues" evidence="1">
    <location>
        <begin position="268"/>
        <end position="281"/>
    </location>
</feature>
<sequence length="309" mass="33899">MASSEDASSKSSSSCKRESLVVKSKSEDSGDQGSFSLPFLIQSVEEAPFKSCPKPSSEVKKAIKSYHCRMTTRVKRKRLKEMAQNLEDLPDASALFSKKAKTRKKAITERGTSSKKEGNIGKEGRQSKTLPPAKTVKASGKVHVYHEIPPSPSASKGKGWRLTKSIPPFTTIQDSLKVNFSPFFFLILKAFHFLTDTFIVQAAGKMFVVGNRLRSSEDEKRAALSFESVQNWSMVKIFDDEDTTAVEEDSENEEEDDIQSKERVVTPSDVQSTPPSGNQSGDPVAGPVDNQVTYVDSQATPPPVSDEAP</sequence>
<proteinExistence type="predicted"/>
<reference evidence="2" key="1">
    <citation type="submission" date="2018-02" db="EMBL/GenBank/DDBJ databases">
        <authorList>
            <person name="Cohen D.B."/>
            <person name="Kent A.D."/>
        </authorList>
    </citation>
    <scope>NUCLEOTIDE SEQUENCE</scope>
</reference>
<dbReference type="AlphaFoldDB" id="A0A2N9GY28"/>
<protein>
    <submittedName>
        <fullName evidence="2">Uncharacterized protein</fullName>
    </submittedName>
</protein>
<feature type="region of interest" description="Disordered" evidence="1">
    <location>
        <begin position="100"/>
        <end position="135"/>
    </location>
</feature>
<organism evidence="2">
    <name type="scientific">Fagus sylvatica</name>
    <name type="common">Beechnut</name>
    <dbReference type="NCBI Taxonomy" id="28930"/>
    <lineage>
        <taxon>Eukaryota</taxon>
        <taxon>Viridiplantae</taxon>
        <taxon>Streptophyta</taxon>
        <taxon>Embryophyta</taxon>
        <taxon>Tracheophyta</taxon>
        <taxon>Spermatophyta</taxon>
        <taxon>Magnoliopsida</taxon>
        <taxon>eudicotyledons</taxon>
        <taxon>Gunneridae</taxon>
        <taxon>Pentapetalae</taxon>
        <taxon>rosids</taxon>
        <taxon>fabids</taxon>
        <taxon>Fagales</taxon>
        <taxon>Fagaceae</taxon>
        <taxon>Fagus</taxon>
    </lineage>
</organism>
<feature type="compositionally biased region" description="Low complexity" evidence="1">
    <location>
        <begin position="1"/>
        <end position="14"/>
    </location>
</feature>
<feature type="compositionally biased region" description="Pro residues" evidence="1">
    <location>
        <begin position="300"/>
        <end position="309"/>
    </location>
</feature>
<accession>A0A2N9GY28</accession>
<evidence type="ECO:0000313" key="2">
    <source>
        <dbReference type="EMBL" id="SPD04438.1"/>
    </source>
</evidence>
<feature type="compositionally biased region" description="Basic and acidic residues" evidence="1">
    <location>
        <begin position="106"/>
        <end position="126"/>
    </location>
</feature>
<feature type="region of interest" description="Disordered" evidence="1">
    <location>
        <begin position="1"/>
        <end position="34"/>
    </location>
</feature>
<feature type="compositionally biased region" description="Polar residues" evidence="1">
    <location>
        <begin position="290"/>
        <end position="299"/>
    </location>
</feature>
<feature type="compositionally biased region" description="Basic and acidic residues" evidence="1">
    <location>
        <begin position="15"/>
        <end position="28"/>
    </location>
</feature>
<name>A0A2N9GY28_FAGSY</name>
<evidence type="ECO:0000256" key="1">
    <source>
        <dbReference type="SAM" id="MobiDB-lite"/>
    </source>
</evidence>
<gene>
    <name evidence="2" type="ORF">FSB_LOCUS32320</name>
</gene>
<feature type="compositionally biased region" description="Acidic residues" evidence="1">
    <location>
        <begin position="243"/>
        <end position="257"/>
    </location>
</feature>
<feature type="region of interest" description="Disordered" evidence="1">
    <location>
        <begin position="243"/>
        <end position="309"/>
    </location>
</feature>